<dbReference type="FunFam" id="1.20.58.760:FF:000001">
    <property type="entry name" value="ATP-dependent zinc metalloprotease FtsH"/>
    <property type="match status" value="1"/>
</dbReference>
<dbReference type="FunFam" id="3.40.50.300:FF:000001">
    <property type="entry name" value="ATP-dependent zinc metalloprotease FtsH"/>
    <property type="match status" value="1"/>
</dbReference>
<evidence type="ECO:0000256" key="1">
    <source>
        <dbReference type="ARBA" id="ARBA00004370"/>
    </source>
</evidence>
<evidence type="ECO:0000256" key="5">
    <source>
        <dbReference type="ARBA" id="ARBA00022723"/>
    </source>
</evidence>
<dbReference type="HAMAP" id="MF_01458">
    <property type="entry name" value="FtsH"/>
    <property type="match status" value="1"/>
</dbReference>
<dbReference type="GO" id="GO:0006508">
    <property type="term" value="P:proteolysis"/>
    <property type="evidence" value="ECO:0007669"/>
    <property type="project" value="UniProtKB-KW"/>
</dbReference>
<evidence type="ECO:0000256" key="6">
    <source>
        <dbReference type="ARBA" id="ARBA00022741"/>
    </source>
</evidence>
<evidence type="ECO:0000259" key="15">
    <source>
        <dbReference type="SMART" id="SM00382"/>
    </source>
</evidence>
<dbReference type="Pfam" id="PF01434">
    <property type="entry name" value="Peptidase_M41"/>
    <property type="match status" value="1"/>
</dbReference>
<keyword evidence="12 14" id="KW-0472">Membrane</keyword>
<dbReference type="GO" id="GO:0005886">
    <property type="term" value="C:plasma membrane"/>
    <property type="evidence" value="ECO:0007669"/>
    <property type="project" value="UniProtKB-SubCell"/>
</dbReference>
<dbReference type="InterPro" id="IPR037219">
    <property type="entry name" value="Peptidase_M41-like"/>
</dbReference>
<keyword evidence="9 14" id="KW-0067">ATP-binding</keyword>
<dbReference type="GO" id="GO:0051301">
    <property type="term" value="P:cell division"/>
    <property type="evidence" value="ECO:0007669"/>
    <property type="project" value="UniProtKB-KW"/>
</dbReference>
<feature type="binding site" evidence="14">
    <location>
        <begin position="204"/>
        <end position="211"/>
    </location>
    <ligand>
        <name>ATP</name>
        <dbReference type="ChEBI" id="CHEBI:30616"/>
    </ligand>
</feature>
<evidence type="ECO:0000313" key="17">
    <source>
        <dbReference type="Proteomes" id="UP000178197"/>
    </source>
</evidence>
<dbReference type="Gene3D" id="3.40.50.300">
    <property type="entry name" value="P-loop containing nucleotide triphosphate hydrolases"/>
    <property type="match status" value="1"/>
</dbReference>
<dbReference type="Pfam" id="PF17862">
    <property type="entry name" value="AAA_lid_3"/>
    <property type="match status" value="1"/>
</dbReference>
<comment type="similarity">
    <text evidence="2 14">In the C-terminal section; belongs to the peptidase M41 family.</text>
</comment>
<dbReference type="PANTHER" id="PTHR23076">
    <property type="entry name" value="METALLOPROTEASE M41 FTSH"/>
    <property type="match status" value="1"/>
</dbReference>
<comment type="cofactor">
    <cofactor evidence="14">
        <name>Zn(2+)</name>
        <dbReference type="ChEBI" id="CHEBI:29105"/>
    </cofactor>
    <text evidence="14">Binds 1 zinc ion per subunit.</text>
</comment>
<gene>
    <name evidence="14" type="primary">ftsH</name>
    <name evidence="16" type="ORF">A3C71_00710</name>
</gene>
<dbReference type="InterPro" id="IPR003959">
    <property type="entry name" value="ATPase_AAA_core"/>
</dbReference>
<evidence type="ECO:0000256" key="9">
    <source>
        <dbReference type="ARBA" id="ARBA00022840"/>
    </source>
</evidence>
<feature type="active site" evidence="14">
    <location>
        <position position="427"/>
    </location>
</feature>
<comment type="subcellular location">
    <subcellularLocation>
        <location evidence="14">Cell membrane</location>
        <topology evidence="14">Multi-pass membrane protein</topology>
        <orientation evidence="14">Cytoplasmic side</orientation>
    </subcellularLocation>
    <subcellularLocation>
        <location evidence="1">Membrane</location>
    </subcellularLocation>
</comment>
<dbReference type="FunFam" id="1.10.8.60:FF:000001">
    <property type="entry name" value="ATP-dependent zinc metalloprotease FtsH"/>
    <property type="match status" value="1"/>
</dbReference>
<evidence type="ECO:0000313" key="16">
    <source>
        <dbReference type="EMBL" id="OGN12186.1"/>
    </source>
</evidence>
<reference evidence="16 17" key="1">
    <citation type="journal article" date="2016" name="Nat. Commun.">
        <title>Thousands of microbial genomes shed light on interconnected biogeochemical processes in an aquifer system.</title>
        <authorList>
            <person name="Anantharaman K."/>
            <person name="Brown C.T."/>
            <person name="Hug L.A."/>
            <person name="Sharon I."/>
            <person name="Castelle C.J."/>
            <person name="Probst A.J."/>
            <person name="Thomas B.C."/>
            <person name="Singh A."/>
            <person name="Wilkins M.J."/>
            <person name="Karaoz U."/>
            <person name="Brodie E.L."/>
            <person name="Williams K.H."/>
            <person name="Hubbard S.S."/>
            <person name="Banfield J.F."/>
        </authorList>
    </citation>
    <scope>NUCLEOTIDE SEQUENCE [LARGE SCALE GENOMIC DNA]</scope>
</reference>
<keyword evidence="3 14" id="KW-0645">Protease</keyword>
<dbReference type="Pfam" id="PF00004">
    <property type="entry name" value="AAA"/>
    <property type="match status" value="1"/>
</dbReference>
<dbReference type="EC" id="3.4.24.-" evidence="14"/>
<dbReference type="GO" id="GO:0008270">
    <property type="term" value="F:zinc ion binding"/>
    <property type="evidence" value="ECO:0007669"/>
    <property type="project" value="UniProtKB-UniRule"/>
</dbReference>
<feature type="transmembrane region" description="Helical" evidence="14">
    <location>
        <begin position="7"/>
        <end position="25"/>
    </location>
</feature>
<protein>
    <recommendedName>
        <fullName evidence="14">ATP-dependent zinc metalloprotease FtsH</fullName>
        <ecNumber evidence="14">3.4.24.-</ecNumber>
    </recommendedName>
</protein>
<dbReference type="InterPro" id="IPR005936">
    <property type="entry name" value="FtsH"/>
</dbReference>
<accession>A0A1F8FIL5</accession>
<keyword evidence="16" id="KW-0131">Cell cycle</keyword>
<keyword evidence="14" id="KW-1003">Cell membrane</keyword>
<comment type="similarity">
    <text evidence="13 14">In the central section; belongs to the AAA ATPase family.</text>
</comment>
<name>A0A1F8FIL5_9BACT</name>
<dbReference type="NCBIfam" id="TIGR01241">
    <property type="entry name" value="FtsH_fam"/>
    <property type="match status" value="1"/>
</dbReference>
<dbReference type="SUPFAM" id="SSF52540">
    <property type="entry name" value="P-loop containing nucleoside triphosphate hydrolases"/>
    <property type="match status" value="1"/>
</dbReference>
<dbReference type="Gene3D" id="1.10.8.60">
    <property type="match status" value="1"/>
</dbReference>
<keyword evidence="5 14" id="KW-0479">Metal-binding</keyword>
<organism evidence="16 17">
    <name type="scientific">Candidatus Yanofskybacteria bacterium RIFCSPHIGHO2_02_FULL_43_15c</name>
    <dbReference type="NCBI Taxonomy" id="1802679"/>
    <lineage>
        <taxon>Bacteria</taxon>
        <taxon>Candidatus Yanofskyibacteriota</taxon>
    </lineage>
</organism>
<evidence type="ECO:0000256" key="2">
    <source>
        <dbReference type="ARBA" id="ARBA00010044"/>
    </source>
</evidence>
<sequence length="605" mass="67110">MKSIFKYIFIVFVILLGLSGLFTLFEKPNQAKENISLSQVVAKINSGEAKEILVKGDILEIKTAEENKLYKSKKEPGISVAETLVNLGVDKTKLSQVNINVKEESGFVLILANILPFVLPLLFILFIFWFMFRQTKQGAMQAFSFTKSKARLALPSNKKKITFRDVAGLQEVKQEIEEVVEFLKEPAKFHKLGAKIPRGILLIGAPGTGKTLLAKAVANEANVPFYFVSGSEFVEMFVGVGANRVRDTFEQAKQTAPSIVFIDEIDAVGRHRGAGLGGGHDEREQTLNQILVEMDGFDSHNSVIVMASTNRPDILDPALLRPGRFDRRIILDIPSLNDREEILKIHAEGKPIAKDVKWRTVAERTSGFSGADLANLANEAAILAARQGRQNISQENLLQSIEKVMLGPERKSHALSPKEKEVTAYHEAGHALIAASLPKSDPVHKISIVSRGRAGGYTLKLPSEDKHLKTKPEFESELAVLLGGYTAEKLIFKEVTTGASNDLRVASEIARKMVTEYGMSDTLGPVTYGEKEEMVFLGREISSHKNYSESIAQQIDQEMKKFISKAVLVAKKVLSEKLEILHRIAKELIKKETLEQKEFYSLLKA</sequence>
<keyword evidence="4 14" id="KW-0812">Transmembrane</keyword>
<dbReference type="AlphaFoldDB" id="A0A1F8FIL5"/>
<dbReference type="Proteomes" id="UP000178197">
    <property type="component" value="Unassembled WGS sequence"/>
</dbReference>
<keyword evidence="7 14" id="KW-0378">Hydrolase</keyword>
<evidence type="ECO:0000256" key="11">
    <source>
        <dbReference type="ARBA" id="ARBA00023049"/>
    </source>
</evidence>
<feature type="binding site" evidence="14">
    <location>
        <position position="430"/>
    </location>
    <ligand>
        <name>Zn(2+)</name>
        <dbReference type="ChEBI" id="CHEBI:29105"/>
        <note>catalytic</note>
    </ligand>
</feature>
<comment type="function">
    <text evidence="14">Acts as a processive, ATP-dependent zinc metallopeptidase for both cytoplasmic and membrane proteins. Plays a role in the quality control of integral membrane proteins.</text>
</comment>
<dbReference type="InterPro" id="IPR041569">
    <property type="entry name" value="AAA_lid_3"/>
</dbReference>
<dbReference type="InterPro" id="IPR003593">
    <property type="entry name" value="AAA+_ATPase"/>
</dbReference>
<feature type="domain" description="AAA+ ATPase" evidence="15">
    <location>
        <begin position="196"/>
        <end position="335"/>
    </location>
</feature>
<keyword evidence="10 14" id="KW-1133">Transmembrane helix</keyword>
<dbReference type="InterPro" id="IPR027417">
    <property type="entry name" value="P-loop_NTPase"/>
</dbReference>
<comment type="caution">
    <text evidence="16">The sequence shown here is derived from an EMBL/GenBank/DDBJ whole genome shotgun (WGS) entry which is preliminary data.</text>
</comment>
<dbReference type="GO" id="GO:0004176">
    <property type="term" value="F:ATP-dependent peptidase activity"/>
    <property type="evidence" value="ECO:0007669"/>
    <property type="project" value="InterPro"/>
</dbReference>
<evidence type="ECO:0000256" key="3">
    <source>
        <dbReference type="ARBA" id="ARBA00022670"/>
    </source>
</evidence>
<keyword evidence="11 14" id="KW-0482">Metalloprotease</keyword>
<dbReference type="PANTHER" id="PTHR23076:SF97">
    <property type="entry name" value="ATP-DEPENDENT ZINC METALLOPROTEASE YME1L1"/>
    <property type="match status" value="1"/>
</dbReference>
<dbReference type="GO" id="GO:0005524">
    <property type="term" value="F:ATP binding"/>
    <property type="evidence" value="ECO:0007669"/>
    <property type="project" value="UniProtKB-UniRule"/>
</dbReference>
<dbReference type="GO" id="GO:0016887">
    <property type="term" value="F:ATP hydrolysis activity"/>
    <property type="evidence" value="ECO:0007669"/>
    <property type="project" value="UniProtKB-UniRule"/>
</dbReference>
<feature type="binding site" evidence="14">
    <location>
        <position position="502"/>
    </location>
    <ligand>
        <name>Zn(2+)</name>
        <dbReference type="ChEBI" id="CHEBI:29105"/>
        <note>catalytic</note>
    </ligand>
</feature>
<dbReference type="GO" id="GO:0030163">
    <property type="term" value="P:protein catabolic process"/>
    <property type="evidence" value="ECO:0007669"/>
    <property type="project" value="UniProtKB-UniRule"/>
</dbReference>
<evidence type="ECO:0000256" key="8">
    <source>
        <dbReference type="ARBA" id="ARBA00022833"/>
    </source>
</evidence>
<feature type="binding site" evidence="14">
    <location>
        <position position="426"/>
    </location>
    <ligand>
        <name>Zn(2+)</name>
        <dbReference type="ChEBI" id="CHEBI:29105"/>
        <note>catalytic</note>
    </ligand>
</feature>
<evidence type="ECO:0000256" key="14">
    <source>
        <dbReference type="HAMAP-Rule" id="MF_01458"/>
    </source>
</evidence>
<dbReference type="SUPFAM" id="SSF140990">
    <property type="entry name" value="FtsH protease domain-like"/>
    <property type="match status" value="1"/>
</dbReference>
<evidence type="ECO:0000256" key="10">
    <source>
        <dbReference type="ARBA" id="ARBA00022989"/>
    </source>
</evidence>
<dbReference type="GO" id="GO:0004222">
    <property type="term" value="F:metalloendopeptidase activity"/>
    <property type="evidence" value="ECO:0007669"/>
    <property type="project" value="InterPro"/>
</dbReference>
<dbReference type="EMBL" id="MGJT01000022">
    <property type="protein sequence ID" value="OGN12186.1"/>
    <property type="molecule type" value="Genomic_DNA"/>
</dbReference>
<evidence type="ECO:0000256" key="7">
    <source>
        <dbReference type="ARBA" id="ARBA00022801"/>
    </source>
</evidence>
<dbReference type="SMART" id="SM00382">
    <property type="entry name" value="AAA"/>
    <property type="match status" value="1"/>
</dbReference>
<evidence type="ECO:0000256" key="4">
    <source>
        <dbReference type="ARBA" id="ARBA00022692"/>
    </source>
</evidence>
<keyword evidence="6 14" id="KW-0547">Nucleotide-binding</keyword>
<dbReference type="Gene3D" id="1.20.58.760">
    <property type="entry name" value="Peptidase M41"/>
    <property type="match status" value="1"/>
</dbReference>
<feature type="transmembrane region" description="Helical" evidence="14">
    <location>
        <begin position="107"/>
        <end position="132"/>
    </location>
</feature>
<comment type="subunit">
    <text evidence="14">Homohexamer.</text>
</comment>
<dbReference type="InterPro" id="IPR000642">
    <property type="entry name" value="Peptidase_M41"/>
</dbReference>
<proteinExistence type="inferred from homology"/>
<dbReference type="CDD" id="cd19501">
    <property type="entry name" value="RecA-like_FtsH"/>
    <property type="match status" value="1"/>
</dbReference>
<evidence type="ECO:0000256" key="13">
    <source>
        <dbReference type="ARBA" id="ARBA00061570"/>
    </source>
</evidence>
<evidence type="ECO:0000256" key="12">
    <source>
        <dbReference type="ARBA" id="ARBA00023136"/>
    </source>
</evidence>
<keyword evidence="16" id="KW-0132">Cell division</keyword>
<keyword evidence="8 14" id="KW-0862">Zinc</keyword>